<keyword evidence="3 8" id="KW-0812">Transmembrane</keyword>
<dbReference type="Pfam" id="PF02537">
    <property type="entry name" value="CRCB"/>
    <property type="match status" value="1"/>
</dbReference>
<comment type="subcellular location">
    <subcellularLocation>
        <location evidence="1">Cell membrane</location>
        <topology evidence="1">Multi-pass membrane protein</topology>
    </subcellularLocation>
</comment>
<feature type="transmembrane region" description="Helical" evidence="8">
    <location>
        <begin position="57"/>
        <end position="75"/>
    </location>
</feature>
<feature type="transmembrane region" description="Helical" evidence="8">
    <location>
        <begin position="87"/>
        <end position="108"/>
    </location>
</feature>
<sequence length="109" mass="11376">MFTFSAFCALGCLVRYAAEVFAGRAIRVQRLWATLAVNALGSMTVGLASSHLTNDHTLILAFCGGMTSFSAAIAAPTHAWRDGSRRTAIVVLATTPLLCIAAYALGAAL</sequence>
<dbReference type="EMBL" id="CAFAAB010000172">
    <property type="protein sequence ID" value="CAB4791781.1"/>
    <property type="molecule type" value="Genomic_DNA"/>
</dbReference>
<accession>A0A6J6X311</accession>
<evidence type="ECO:0000256" key="3">
    <source>
        <dbReference type="ARBA" id="ARBA00022692"/>
    </source>
</evidence>
<keyword evidence="2" id="KW-1003">Cell membrane</keyword>
<evidence type="ECO:0000256" key="7">
    <source>
        <dbReference type="ARBA" id="ARBA00035585"/>
    </source>
</evidence>
<evidence type="ECO:0000256" key="2">
    <source>
        <dbReference type="ARBA" id="ARBA00022475"/>
    </source>
</evidence>
<gene>
    <name evidence="9" type="ORF">UFOPK2958_01268</name>
</gene>
<name>A0A6J6X311_9ZZZZ</name>
<evidence type="ECO:0000256" key="8">
    <source>
        <dbReference type="SAM" id="Phobius"/>
    </source>
</evidence>
<comment type="catalytic activity">
    <reaction evidence="7">
        <text>fluoride(in) = fluoride(out)</text>
        <dbReference type="Rhea" id="RHEA:76159"/>
        <dbReference type="ChEBI" id="CHEBI:17051"/>
    </reaction>
    <physiologicalReaction direction="left-to-right" evidence="7">
        <dbReference type="Rhea" id="RHEA:76160"/>
    </physiologicalReaction>
</comment>
<feature type="transmembrane region" description="Helical" evidence="8">
    <location>
        <begin position="32"/>
        <end position="50"/>
    </location>
</feature>
<dbReference type="InterPro" id="IPR003691">
    <property type="entry name" value="FluC"/>
</dbReference>
<protein>
    <submittedName>
        <fullName evidence="9">Unannotated protein</fullName>
    </submittedName>
</protein>
<proteinExistence type="inferred from homology"/>
<dbReference type="GO" id="GO:0005886">
    <property type="term" value="C:plasma membrane"/>
    <property type="evidence" value="ECO:0007669"/>
    <property type="project" value="UniProtKB-SubCell"/>
</dbReference>
<keyword evidence="5 8" id="KW-0472">Membrane</keyword>
<evidence type="ECO:0000256" key="6">
    <source>
        <dbReference type="ARBA" id="ARBA00035120"/>
    </source>
</evidence>
<organism evidence="9">
    <name type="scientific">freshwater metagenome</name>
    <dbReference type="NCBI Taxonomy" id="449393"/>
    <lineage>
        <taxon>unclassified sequences</taxon>
        <taxon>metagenomes</taxon>
        <taxon>ecological metagenomes</taxon>
    </lineage>
</organism>
<reference evidence="9" key="1">
    <citation type="submission" date="2020-05" db="EMBL/GenBank/DDBJ databases">
        <authorList>
            <person name="Chiriac C."/>
            <person name="Salcher M."/>
            <person name="Ghai R."/>
            <person name="Kavagutti S V."/>
        </authorList>
    </citation>
    <scope>NUCLEOTIDE SEQUENCE</scope>
</reference>
<comment type="similarity">
    <text evidence="6">Belongs to the fluoride channel Fluc/FEX (TC 1.A.43) family.</text>
</comment>
<evidence type="ECO:0000256" key="4">
    <source>
        <dbReference type="ARBA" id="ARBA00022989"/>
    </source>
</evidence>
<evidence type="ECO:0000256" key="1">
    <source>
        <dbReference type="ARBA" id="ARBA00004651"/>
    </source>
</evidence>
<evidence type="ECO:0000313" key="9">
    <source>
        <dbReference type="EMBL" id="CAB4791781.1"/>
    </source>
</evidence>
<dbReference type="AlphaFoldDB" id="A0A6J6X311"/>
<evidence type="ECO:0000256" key="5">
    <source>
        <dbReference type="ARBA" id="ARBA00023136"/>
    </source>
</evidence>
<keyword evidence="4 8" id="KW-1133">Transmembrane helix</keyword>